<accession>A0A2G5B9K7</accession>
<dbReference type="AlphaFoldDB" id="A0A2G5B9K7"/>
<organism evidence="1 2">
    <name type="scientific">Coemansia reversa (strain ATCC 12441 / NRRL 1564)</name>
    <dbReference type="NCBI Taxonomy" id="763665"/>
    <lineage>
        <taxon>Eukaryota</taxon>
        <taxon>Fungi</taxon>
        <taxon>Fungi incertae sedis</taxon>
        <taxon>Zoopagomycota</taxon>
        <taxon>Kickxellomycotina</taxon>
        <taxon>Kickxellomycetes</taxon>
        <taxon>Kickxellales</taxon>
        <taxon>Kickxellaceae</taxon>
        <taxon>Coemansia</taxon>
    </lineage>
</organism>
<evidence type="ECO:0000313" key="1">
    <source>
        <dbReference type="EMBL" id="PIA15691.1"/>
    </source>
</evidence>
<keyword evidence="2" id="KW-1185">Reference proteome</keyword>
<gene>
    <name evidence="1" type="ORF">COEREDRAFT_87652</name>
</gene>
<evidence type="ECO:0000313" key="2">
    <source>
        <dbReference type="Proteomes" id="UP000242474"/>
    </source>
</evidence>
<dbReference type="EMBL" id="KZ303505">
    <property type="protein sequence ID" value="PIA15691.1"/>
    <property type="molecule type" value="Genomic_DNA"/>
</dbReference>
<protein>
    <submittedName>
        <fullName evidence="1">Uncharacterized protein</fullName>
    </submittedName>
</protein>
<dbReference type="Proteomes" id="UP000242474">
    <property type="component" value="Unassembled WGS sequence"/>
</dbReference>
<reference evidence="1 2" key="1">
    <citation type="journal article" date="2015" name="Genome Biol. Evol.">
        <title>Phylogenomic analyses indicate that early fungi evolved digesting cell walls of algal ancestors of land plants.</title>
        <authorList>
            <person name="Chang Y."/>
            <person name="Wang S."/>
            <person name="Sekimoto S."/>
            <person name="Aerts A.L."/>
            <person name="Choi C."/>
            <person name="Clum A."/>
            <person name="LaButti K.M."/>
            <person name="Lindquist E.A."/>
            <person name="Yee Ngan C."/>
            <person name="Ohm R.A."/>
            <person name="Salamov A.A."/>
            <person name="Grigoriev I.V."/>
            <person name="Spatafora J.W."/>
            <person name="Berbee M.L."/>
        </authorList>
    </citation>
    <scope>NUCLEOTIDE SEQUENCE [LARGE SCALE GENOMIC DNA]</scope>
    <source>
        <strain evidence="1 2">NRRL 1564</strain>
    </source>
</reference>
<name>A0A2G5B9K7_COERN</name>
<proteinExistence type="predicted"/>
<sequence>MGENKYHGYILEFNLSGTGVVITRHFAAEATKFDFETKAKAIINEENIPELNGYVFFGKVGYLHTGVYYDRGGNPIIDNQNSETRLKVYSILGAKCKKGASRKFTTDIEEFATMQDPNILQDNV</sequence>